<keyword evidence="2" id="KW-0677">Repeat</keyword>
<protein>
    <submittedName>
        <fullName evidence="4">Leucine-rich repeat containing protein</fullName>
    </submittedName>
</protein>
<sequence>MNENKEIFKEKLFKYLDKFIEVSIEGKNKELILTPGLVMFMNGMAHPSFGKRNGMSEFFRRIKHIKIEPESGEILGGIQEGKNIKLPIGFVSACSITRLHIQDLKVFVNMTTKGLAENLIELTVENSRIQTLEIFLGSTQGLIWKKLKTLKCIKCKVNVIGAGIFEKKLFPKLQFLDLSYNEIKVIENLEERPTDTLILNNNKIRECYMYYSNNIKNLFVDENYIETLNGFQAMGGLECLSARRNRITMIKKEQQSFKLMKNLSELDLSENPVCEKDNFRIELISYLPELNREIEFILNEEDVTMREIGEAMKMKYGRHEEENNYEYMMNEINEKKESNIKTQMELVDSWKRERYLIGIIKGIRKENKYIKFISEIVNNVMNQRINTIQQDIKTIIKLRKICNIKIGYENKEIIPLTYDFERFNIKLGEIEGNIRIDTAIETGIQSLIDERKGVKNFGISLVNFISKTYKGRIIRIILPVEIDSIKKTIEMIIEIFKKHREIIQEPIVRKDGRKVFMTEMLKHINQMLCNIERGGNDYKEYVISKTKITKELEEKKETRFVEYNKPKKERENSQMLKRQAPKRVGAKDEKVIESSIGFEFENICKENTNKEEDTSTNRNRIEFNDKIIEEKKDKEKQEEIQTQLDSLSVDIPKVIRRPGKRRDKQEEKKEEKEISDSQIHKIDIEIKDGLDNESLQSESAPQAVVKRISRKGNRRPPTKKALQVGSKELKEEDVVHLDVPESHDESSQQTHLDETTTSHIDNEKQSEKQPEKKIIGGQGFGGGVNAELMAKLALKKKN</sequence>
<proteinExistence type="predicted"/>
<dbReference type="InterPro" id="IPR001611">
    <property type="entry name" value="Leu-rich_rpt"/>
</dbReference>
<accession>A0A5K1VV88</accession>
<name>A0A5K1VV88_ENTHI</name>
<dbReference type="Proteomes" id="UP000078387">
    <property type="component" value="Unassembled WGS sequence"/>
</dbReference>
<dbReference type="SMART" id="SM00365">
    <property type="entry name" value="LRR_SD22"/>
    <property type="match status" value="2"/>
</dbReference>
<evidence type="ECO:0000313" key="5">
    <source>
        <dbReference type="Proteomes" id="UP000078387"/>
    </source>
</evidence>
<feature type="compositionally biased region" description="Basic residues" evidence="3">
    <location>
        <begin position="707"/>
        <end position="718"/>
    </location>
</feature>
<dbReference type="VEuPathDB" id="AmoebaDB:EHI8A_246270"/>
<feature type="region of interest" description="Disordered" evidence="3">
    <location>
        <begin position="650"/>
        <end position="783"/>
    </location>
</feature>
<feature type="compositionally biased region" description="Basic and acidic residues" evidence="3">
    <location>
        <begin position="727"/>
        <end position="774"/>
    </location>
</feature>
<reference evidence="4 5" key="1">
    <citation type="submission" date="2016-05" db="EMBL/GenBank/DDBJ databases">
        <title>First whole genome sequencing of Entamoeba histolytica HM1:IMSS-clone-6.</title>
        <authorList>
            <person name="Mukherjee Avik.K."/>
            <person name="Izumyama S."/>
            <person name="Nakada-Tsukui K."/>
            <person name="Nozaki T."/>
        </authorList>
    </citation>
    <scope>NUCLEOTIDE SEQUENCE [LARGE SCALE GENOMIC DNA]</scope>
    <source>
        <strain evidence="4 5">HM1:IMSS clone 6</strain>
    </source>
</reference>
<dbReference type="PANTHER" id="PTHR15454">
    <property type="entry name" value="NISCHARIN RELATED"/>
    <property type="match status" value="1"/>
</dbReference>
<dbReference type="Gene3D" id="3.80.10.10">
    <property type="entry name" value="Ribonuclease Inhibitor"/>
    <property type="match status" value="2"/>
</dbReference>
<gene>
    <name evidence="4" type="ORF">CL6EHI_073680</name>
</gene>
<dbReference type="PANTHER" id="PTHR15454:SF56">
    <property type="entry name" value="PROTEIN PHOSPHATASE 1 REGULATORY SUBUNIT 7-RELATED"/>
    <property type="match status" value="1"/>
</dbReference>
<dbReference type="SUPFAM" id="SSF52075">
    <property type="entry name" value="Outer arm dynein light chain 1"/>
    <property type="match status" value="1"/>
</dbReference>
<organism evidence="4 5">
    <name type="scientific">Entamoeba histolytica</name>
    <dbReference type="NCBI Taxonomy" id="5759"/>
    <lineage>
        <taxon>Eukaryota</taxon>
        <taxon>Amoebozoa</taxon>
        <taxon>Evosea</taxon>
        <taxon>Archamoebae</taxon>
        <taxon>Mastigamoebida</taxon>
        <taxon>Entamoebidae</taxon>
        <taxon>Entamoeba</taxon>
    </lineage>
</organism>
<comment type="caution">
    <text evidence="4">The sequence shown here is derived from an EMBL/GenBank/DDBJ whole genome shotgun (WGS) entry which is preliminary data.</text>
</comment>
<keyword evidence="1" id="KW-0433">Leucine-rich repeat</keyword>
<dbReference type="InterPro" id="IPR032675">
    <property type="entry name" value="LRR_dom_sf"/>
</dbReference>
<dbReference type="VEuPathDB" id="AmoebaDB:EHI_073680"/>
<dbReference type="GO" id="GO:0005737">
    <property type="term" value="C:cytoplasm"/>
    <property type="evidence" value="ECO:0007669"/>
    <property type="project" value="TreeGrafter"/>
</dbReference>
<evidence type="ECO:0000313" key="4">
    <source>
        <dbReference type="EMBL" id="GAT93515.1"/>
    </source>
</evidence>
<dbReference type="VEuPathDB" id="AmoebaDB:KM1_242660"/>
<dbReference type="OMA" id="YNGRIIR"/>
<evidence type="ECO:0000256" key="3">
    <source>
        <dbReference type="SAM" id="MobiDB-lite"/>
    </source>
</evidence>
<evidence type="ECO:0000256" key="2">
    <source>
        <dbReference type="ARBA" id="ARBA00022737"/>
    </source>
</evidence>
<evidence type="ECO:0000256" key="1">
    <source>
        <dbReference type="ARBA" id="ARBA00022614"/>
    </source>
</evidence>
<dbReference type="VEuPathDB" id="AmoebaDB:EHI7A_157800"/>
<dbReference type="AlphaFoldDB" id="A0A5K1VV88"/>
<dbReference type="VEuPathDB" id="AmoebaDB:EHI5A_200040"/>
<dbReference type="PROSITE" id="PS51450">
    <property type="entry name" value="LRR"/>
    <property type="match status" value="1"/>
</dbReference>
<feature type="compositionally biased region" description="Basic and acidic residues" evidence="3">
    <location>
        <begin position="663"/>
        <end position="690"/>
    </location>
</feature>
<dbReference type="EMBL" id="BDEQ01000001">
    <property type="protein sequence ID" value="GAT93515.1"/>
    <property type="molecule type" value="Genomic_DNA"/>
</dbReference>